<keyword evidence="8" id="KW-0067">ATP-binding</keyword>
<dbReference type="GO" id="GO:0004357">
    <property type="term" value="F:glutamate-cysteine ligase activity"/>
    <property type="evidence" value="ECO:0007669"/>
    <property type="project" value="UniProtKB-EC"/>
</dbReference>
<dbReference type="Pfam" id="PF03074">
    <property type="entry name" value="GCS"/>
    <property type="match status" value="1"/>
</dbReference>
<keyword evidence="7" id="KW-0547">Nucleotide-binding</keyword>
<evidence type="ECO:0000256" key="8">
    <source>
        <dbReference type="ARBA" id="ARBA00022840"/>
    </source>
</evidence>
<protein>
    <recommendedName>
        <fullName evidence="4">Glutamate--cysteine ligase</fullName>
        <ecNumber evidence="3">6.3.2.2</ecNumber>
    </recommendedName>
    <alternativeName>
        <fullName evidence="10">Gamma-ECS</fullName>
    </alternativeName>
    <alternativeName>
        <fullName evidence="9">Gamma-glutamylcysteine synthetase</fullName>
    </alternativeName>
</protein>
<evidence type="ECO:0000256" key="11">
    <source>
        <dbReference type="PROSITE-ProRule" id="PRU00221"/>
    </source>
</evidence>
<dbReference type="SMART" id="SM00320">
    <property type="entry name" value="WD40"/>
    <property type="match status" value="3"/>
</dbReference>
<evidence type="ECO:0000313" key="13">
    <source>
        <dbReference type="Proteomes" id="UP000678499"/>
    </source>
</evidence>
<keyword evidence="11" id="KW-0853">WD repeat</keyword>
<feature type="repeat" description="WD" evidence="11">
    <location>
        <begin position="82"/>
        <end position="121"/>
    </location>
</feature>
<proteinExistence type="inferred from homology"/>
<dbReference type="EC" id="6.3.2.2" evidence="3"/>
<dbReference type="Pfam" id="PF00400">
    <property type="entry name" value="WD40"/>
    <property type="match status" value="2"/>
</dbReference>
<dbReference type="GO" id="GO:0005524">
    <property type="term" value="F:ATP binding"/>
    <property type="evidence" value="ECO:0007669"/>
    <property type="project" value="UniProtKB-KW"/>
</dbReference>
<dbReference type="PROSITE" id="PS50294">
    <property type="entry name" value="WD_REPEATS_REGION"/>
    <property type="match status" value="1"/>
</dbReference>
<evidence type="ECO:0000256" key="1">
    <source>
        <dbReference type="ARBA" id="ARBA00005006"/>
    </source>
</evidence>
<name>A0A7R9BPI1_9CRUS</name>
<keyword evidence="5" id="KW-0436">Ligase</keyword>
<accession>A0A7R9BPI1</accession>
<comment type="pathway">
    <text evidence="1">Sulfur metabolism; glutathione biosynthesis; glutathione from L-cysteine and L-glutamate: step 1/2.</text>
</comment>
<gene>
    <name evidence="12" type="ORF">NMOB1V02_LOCUS5485</name>
</gene>
<evidence type="ECO:0000313" key="12">
    <source>
        <dbReference type="EMBL" id="CAD7277761.1"/>
    </source>
</evidence>
<dbReference type="PANTHER" id="PTHR11164:SF0">
    <property type="entry name" value="GLUTAMATE--CYSTEINE LIGASE CATALYTIC SUBUNIT"/>
    <property type="match status" value="1"/>
</dbReference>
<evidence type="ECO:0000256" key="7">
    <source>
        <dbReference type="ARBA" id="ARBA00022741"/>
    </source>
</evidence>
<dbReference type="InterPro" id="IPR001680">
    <property type="entry name" value="WD40_rpt"/>
</dbReference>
<dbReference type="SUPFAM" id="SSF55931">
    <property type="entry name" value="Glutamine synthetase/guanido kinase"/>
    <property type="match status" value="1"/>
</dbReference>
<dbReference type="Gene3D" id="3.30.590.50">
    <property type="match status" value="2"/>
</dbReference>
<evidence type="ECO:0000256" key="2">
    <source>
        <dbReference type="ARBA" id="ARBA00008100"/>
    </source>
</evidence>
<dbReference type="UniPathway" id="UPA00142">
    <property type="reaction ID" value="UER00209"/>
</dbReference>
<keyword evidence="6" id="KW-0317">Glutathione biosynthesis</keyword>
<evidence type="ECO:0000256" key="4">
    <source>
        <dbReference type="ARBA" id="ARBA00014618"/>
    </source>
</evidence>
<dbReference type="InterPro" id="IPR036322">
    <property type="entry name" value="WD40_repeat_dom_sf"/>
</dbReference>
<dbReference type="EMBL" id="CAJPEX010001001">
    <property type="protein sequence ID" value="CAG0917913.1"/>
    <property type="molecule type" value="Genomic_DNA"/>
</dbReference>
<dbReference type="GO" id="GO:0006750">
    <property type="term" value="P:glutathione biosynthetic process"/>
    <property type="evidence" value="ECO:0007669"/>
    <property type="project" value="UniProtKB-UniPathway"/>
</dbReference>
<dbReference type="InterPro" id="IPR004308">
    <property type="entry name" value="GCS"/>
</dbReference>
<dbReference type="FunFam" id="3.30.590.50:FF:000002">
    <property type="entry name" value="Glutamate--cysteine ligase catalytic subunit"/>
    <property type="match status" value="1"/>
</dbReference>
<dbReference type="Proteomes" id="UP000678499">
    <property type="component" value="Unassembled WGS sequence"/>
</dbReference>
<evidence type="ECO:0000256" key="10">
    <source>
        <dbReference type="ARBA" id="ARBA00032122"/>
    </source>
</evidence>
<dbReference type="AlphaFoldDB" id="A0A7R9BPI1"/>
<dbReference type="SUPFAM" id="SSF50978">
    <property type="entry name" value="WD40 repeat-like"/>
    <property type="match status" value="1"/>
</dbReference>
<comment type="similarity">
    <text evidence="2">Belongs to the glutamate--cysteine ligase type 3 family.</text>
</comment>
<dbReference type="PROSITE" id="PS50082">
    <property type="entry name" value="WD_REPEATS_2"/>
    <property type="match status" value="1"/>
</dbReference>
<dbReference type="FunFam" id="1.10.8.960:FF:000002">
    <property type="entry name" value="Glutamate-cysteine ligase Gcs1"/>
    <property type="match status" value="1"/>
</dbReference>
<dbReference type="OrthoDB" id="7939818at2759"/>
<evidence type="ECO:0000256" key="3">
    <source>
        <dbReference type="ARBA" id="ARBA00012220"/>
    </source>
</evidence>
<evidence type="ECO:0000256" key="6">
    <source>
        <dbReference type="ARBA" id="ARBA00022684"/>
    </source>
</evidence>
<evidence type="ECO:0000256" key="5">
    <source>
        <dbReference type="ARBA" id="ARBA00022598"/>
    </source>
</evidence>
<dbReference type="InterPro" id="IPR014746">
    <property type="entry name" value="Gln_synth/guanido_kin_cat_dom"/>
</dbReference>
<sequence>MPSAKLENIFQNEQNIARPTAPPAEDSVELDVDDPFNTCYPNLPLIRCIEDDDASPASVSDVTEIDDEVNFELKRAFAVRSFIGHWDAVLSADFRNDLMISAGQDSTARVWRISTGEEIQSLRGHRDAVTSVCFVPVEVQPSMSERYGCHPNQQLCLSASLDCMLNLWLIDRGSKPLESLYTFCGITRLRCFACLTSGETFAIIGNQAGNIEAFDLSSFSLAFSTKAFSDEVVALNIDEQSRRLFAASKEGKFMVWNLVCTTANVGSPLKLENIYASERLHSPERQIIKPSCLKCAFGFSKPDITNGNEFIYMDRGVNLKSLDCATNRIMKLKNRVETGCVCGGIGHHEDYIFCSSFEPVEGVSHIHVRRRSTLRYITSVADDAARRISAIVCGIGDVSLGADRTSSVFRMVTVGSDLTVWNFFNPRSRKMLKCLSKWSDVIIYPERMSCMESDVDGTDDDDSDYEFLSSSEANFPDDASDYLEDSSFDDEDQCEVVHERFVEEEPSKSLCVFTSWYFLQNGRPLVFFELINMGPLKNGDVLSWEDTKQFSKAFRRSGIRQFIHHFPVMQKHSEDILKWGDELECMLVKFNHSKKQVRLLLKSGNLLAKLRKIEEEHVANGREDKLLCLWRPEYCSYMIENSPGQPFGCLSAHLNLLEKNMNARREDIKRFLGPDEKLLTLTAFPRLGCFPFTEPVYPATPGKGTCESYFFPDEVIQNFYPRFFTINKNLIQRRGAKPSIFVPIFQDKETPSPFAETFFDGLGGCEKGIEDHIFMDAMGFGAGCCCLQITFQACNMNEARHLYDQLTNIAPLMLALTAAAPIYRGLLSTIDCRWPVIMQSHDDRSMEELGIGRDPKHIRITKSRASQVSYYLSPAGKRFNDVPLEIDECFYSDLREGGVDDQLAKHIAHLFIRDPLILLQNEINDLDSVEDLEHFHNIHSSNWQTLRLKPPEVPIDGKSPGWRIEFRPCEIQFTDFENAAFTSFIVLLTRAILSLRLDFIVPMSKVNENISRAVGMNAAREQKFWFRKNFLPQEDDENFALARSVTRSAFHKCVSKGCACGDGDKTLIEEGDELIVVLPCAETDDIFPGLIPLIESYLNVVEVDVETYRTLGEYLRLISQRAAGQTLTPAQWIRNFVRSHPAYKQDSVVSEEITYDLLMTVDGLTEEENRDPLLFGSTRETCSASHLPASIKKVTSARFLDGVNA</sequence>
<keyword evidence="13" id="KW-1185">Reference proteome</keyword>
<dbReference type="PANTHER" id="PTHR11164">
    <property type="entry name" value="GLUTAMATE CYSTEINE LIGASE"/>
    <property type="match status" value="1"/>
</dbReference>
<dbReference type="Gene3D" id="2.130.10.10">
    <property type="entry name" value="YVTN repeat-like/Quinoprotein amine dehydrogenase"/>
    <property type="match status" value="2"/>
</dbReference>
<reference evidence="12" key="1">
    <citation type="submission" date="2020-11" db="EMBL/GenBank/DDBJ databases">
        <authorList>
            <person name="Tran Van P."/>
        </authorList>
    </citation>
    <scope>NUCLEOTIDE SEQUENCE</scope>
</reference>
<dbReference type="GO" id="GO:0017109">
    <property type="term" value="C:glutamate-cysteine ligase complex"/>
    <property type="evidence" value="ECO:0007669"/>
    <property type="project" value="TreeGrafter"/>
</dbReference>
<evidence type="ECO:0000256" key="9">
    <source>
        <dbReference type="ARBA" id="ARBA00030585"/>
    </source>
</evidence>
<dbReference type="Gene3D" id="1.10.8.960">
    <property type="match status" value="1"/>
</dbReference>
<dbReference type="InterPro" id="IPR015943">
    <property type="entry name" value="WD40/YVTN_repeat-like_dom_sf"/>
</dbReference>
<dbReference type="EMBL" id="OA883038">
    <property type="protein sequence ID" value="CAD7277761.1"/>
    <property type="molecule type" value="Genomic_DNA"/>
</dbReference>
<organism evidence="12">
    <name type="scientific">Notodromas monacha</name>
    <dbReference type="NCBI Taxonomy" id="399045"/>
    <lineage>
        <taxon>Eukaryota</taxon>
        <taxon>Metazoa</taxon>
        <taxon>Ecdysozoa</taxon>
        <taxon>Arthropoda</taxon>
        <taxon>Crustacea</taxon>
        <taxon>Oligostraca</taxon>
        <taxon>Ostracoda</taxon>
        <taxon>Podocopa</taxon>
        <taxon>Podocopida</taxon>
        <taxon>Cypridocopina</taxon>
        <taxon>Cypridoidea</taxon>
        <taxon>Cyprididae</taxon>
        <taxon>Notodromas</taxon>
    </lineage>
</organism>